<dbReference type="SUPFAM" id="SSF56214">
    <property type="entry name" value="4'-phosphopantetheinyl transferase"/>
    <property type="match status" value="1"/>
</dbReference>
<evidence type="ECO:0000313" key="9">
    <source>
        <dbReference type="EMBL" id="EKC49434.1"/>
    </source>
</evidence>
<gene>
    <name evidence="9" type="ORF">LEA_18396</name>
</gene>
<evidence type="ECO:0000256" key="1">
    <source>
        <dbReference type="ARBA" id="ARBA00022516"/>
    </source>
</evidence>
<dbReference type="GO" id="GO:0006633">
    <property type="term" value="P:fatty acid biosynthetic process"/>
    <property type="evidence" value="ECO:0007669"/>
    <property type="project" value="UniProtKB-KW"/>
</dbReference>
<keyword evidence="1" id="KW-0444">Lipid biosynthesis</keyword>
<organism evidence="9">
    <name type="scientific">human gut metagenome</name>
    <dbReference type="NCBI Taxonomy" id="408170"/>
    <lineage>
        <taxon>unclassified sequences</taxon>
        <taxon>metagenomes</taxon>
        <taxon>organismal metagenomes</taxon>
    </lineage>
</organism>
<sequence length="125" mass="13508">MTMLIGVGCDVIEIARVQKAIEREAFVERVYAPSEIAYCRSRGKQAAASFAARFAAKEAVLKALGTGLRGGELQEIVITNDALGKPRVQLVGYHAQLAERLGVKNIAISMSHSREMALAYVVMEG</sequence>
<keyword evidence="7" id="KW-0275">Fatty acid biosynthesis</keyword>
<comment type="caution">
    <text evidence="9">The sequence shown here is derived from an EMBL/GenBank/DDBJ whole genome shotgun (WGS) entry which is preliminary data.</text>
</comment>
<dbReference type="GO" id="GO:0000287">
    <property type="term" value="F:magnesium ion binding"/>
    <property type="evidence" value="ECO:0007669"/>
    <property type="project" value="InterPro"/>
</dbReference>
<keyword evidence="3" id="KW-0479">Metal-binding</keyword>
<evidence type="ECO:0000259" key="8">
    <source>
        <dbReference type="Pfam" id="PF01648"/>
    </source>
</evidence>
<name>K1S246_9ZZZZ</name>
<evidence type="ECO:0000256" key="2">
    <source>
        <dbReference type="ARBA" id="ARBA00022679"/>
    </source>
</evidence>
<dbReference type="Pfam" id="PF01648">
    <property type="entry name" value="ACPS"/>
    <property type="match status" value="1"/>
</dbReference>
<dbReference type="InterPro" id="IPR004568">
    <property type="entry name" value="Ppantetheine-prot_Trfase_dom"/>
</dbReference>
<dbReference type="InterPro" id="IPR008278">
    <property type="entry name" value="4-PPantetheinyl_Trfase_dom"/>
</dbReference>
<accession>K1S246</accession>
<dbReference type="AlphaFoldDB" id="K1S246"/>
<dbReference type="NCBIfam" id="TIGR00516">
    <property type="entry name" value="acpS"/>
    <property type="match status" value="1"/>
</dbReference>
<keyword evidence="2" id="KW-0808">Transferase</keyword>
<evidence type="ECO:0000256" key="6">
    <source>
        <dbReference type="ARBA" id="ARBA00023098"/>
    </source>
</evidence>
<dbReference type="InterPro" id="IPR002582">
    <property type="entry name" value="ACPS"/>
</dbReference>
<keyword evidence="5" id="KW-0460">Magnesium</keyword>
<protein>
    <submittedName>
        <fullName evidence="9">Holo-[acyl-carrier-protein] synthase</fullName>
    </submittedName>
</protein>
<dbReference type="NCBIfam" id="TIGR00556">
    <property type="entry name" value="pantethn_trn"/>
    <property type="match status" value="1"/>
</dbReference>
<dbReference type="GO" id="GO:0008897">
    <property type="term" value="F:holo-[acyl-carrier-protein] synthase activity"/>
    <property type="evidence" value="ECO:0007669"/>
    <property type="project" value="InterPro"/>
</dbReference>
<proteinExistence type="inferred from homology"/>
<dbReference type="InterPro" id="IPR037143">
    <property type="entry name" value="4-PPantetheinyl_Trfase_dom_sf"/>
</dbReference>
<dbReference type="Gene3D" id="3.90.470.20">
    <property type="entry name" value="4'-phosphopantetheinyl transferase domain"/>
    <property type="match status" value="1"/>
</dbReference>
<evidence type="ECO:0000256" key="7">
    <source>
        <dbReference type="ARBA" id="ARBA00023160"/>
    </source>
</evidence>
<keyword evidence="4" id="KW-0276">Fatty acid metabolism</keyword>
<dbReference type="EMBL" id="AJWY01012621">
    <property type="protein sequence ID" value="EKC49434.1"/>
    <property type="molecule type" value="Genomic_DNA"/>
</dbReference>
<dbReference type="HAMAP" id="MF_00101">
    <property type="entry name" value="AcpS"/>
    <property type="match status" value="1"/>
</dbReference>
<keyword evidence="6" id="KW-0443">Lipid metabolism</keyword>
<evidence type="ECO:0000256" key="3">
    <source>
        <dbReference type="ARBA" id="ARBA00022723"/>
    </source>
</evidence>
<evidence type="ECO:0000256" key="5">
    <source>
        <dbReference type="ARBA" id="ARBA00022842"/>
    </source>
</evidence>
<feature type="domain" description="4'-phosphopantetheinyl transferase" evidence="8">
    <location>
        <begin position="6"/>
        <end position="112"/>
    </location>
</feature>
<reference evidence="9" key="1">
    <citation type="journal article" date="2013" name="Environ. Microbiol.">
        <title>Microbiota from the distal guts of lean and obese adolescents exhibit partial functional redundancy besides clear differences in community structure.</title>
        <authorList>
            <person name="Ferrer M."/>
            <person name="Ruiz A."/>
            <person name="Lanza F."/>
            <person name="Haange S.B."/>
            <person name="Oberbach A."/>
            <person name="Till H."/>
            <person name="Bargiela R."/>
            <person name="Campoy C."/>
            <person name="Segura M.T."/>
            <person name="Richter M."/>
            <person name="von Bergen M."/>
            <person name="Seifert J."/>
            <person name="Suarez A."/>
        </authorList>
    </citation>
    <scope>NUCLEOTIDE SEQUENCE</scope>
</reference>
<evidence type="ECO:0000256" key="4">
    <source>
        <dbReference type="ARBA" id="ARBA00022832"/>
    </source>
</evidence>